<proteinExistence type="predicted"/>
<dbReference type="SUPFAM" id="SSF46785">
    <property type="entry name" value="Winged helix' DNA-binding domain"/>
    <property type="match status" value="1"/>
</dbReference>
<evidence type="ECO:0000313" key="5">
    <source>
        <dbReference type="EMBL" id="AGK99539.1"/>
    </source>
</evidence>
<dbReference type="PROSITE" id="PS50995">
    <property type="entry name" value="HTH_MARR_2"/>
    <property type="match status" value="1"/>
</dbReference>
<name>R4KGB1_CLOPA</name>
<gene>
    <name evidence="5" type="ORF">Clopa_4862</name>
</gene>
<dbReference type="KEGG" id="cpas:Clopa_4862"/>
<evidence type="ECO:0000256" key="2">
    <source>
        <dbReference type="ARBA" id="ARBA00023125"/>
    </source>
</evidence>
<feature type="domain" description="HTH marR-type" evidence="4">
    <location>
        <begin position="38"/>
        <end position="175"/>
    </location>
</feature>
<accession>R4KGB1</accession>
<dbReference type="Gene3D" id="1.10.10.10">
    <property type="entry name" value="Winged helix-like DNA-binding domain superfamily/Winged helix DNA-binding domain"/>
    <property type="match status" value="1"/>
</dbReference>
<dbReference type="GO" id="GO:0003700">
    <property type="term" value="F:DNA-binding transcription factor activity"/>
    <property type="evidence" value="ECO:0007669"/>
    <property type="project" value="InterPro"/>
</dbReference>
<dbReference type="InterPro" id="IPR000835">
    <property type="entry name" value="HTH_MarR-typ"/>
</dbReference>
<keyword evidence="6" id="KW-1185">Reference proteome</keyword>
<dbReference type="STRING" id="86416.Clopa_4862"/>
<dbReference type="SMART" id="SM00347">
    <property type="entry name" value="HTH_MARR"/>
    <property type="match status" value="1"/>
</dbReference>
<dbReference type="EMBL" id="CP003261">
    <property type="protein sequence ID" value="AGK99539.1"/>
    <property type="molecule type" value="Genomic_DNA"/>
</dbReference>
<dbReference type="Proteomes" id="UP000013523">
    <property type="component" value="Chromosome"/>
</dbReference>
<dbReference type="InterPro" id="IPR036390">
    <property type="entry name" value="WH_DNA-bd_sf"/>
</dbReference>
<dbReference type="PATRIC" id="fig|86416.3.peg.4851"/>
<reference evidence="5 6" key="1">
    <citation type="submission" date="2012-01" db="EMBL/GenBank/DDBJ databases">
        <title>Complete sequence of chromosome of Clostridium pasteurianum BC1.</title>
        <authorList>
            <consortium name="US DOE Joint Genome Institute"/>
            <person name="Lucas S."/>
            <person name="Han J."/>
            <person name="Lapidus A."/>
            <person name="Cheng J.-F."/>
            <person name="Goodwin L."/>
            <person name="Pitluck S."/>
            <person name="Peters L."/>
            <person name="Mikhailova N."/>
            <person name="Teshima H."/>
            <person name="Detter J.C."/>
            <person name="Han C."/>
            <person name="Tapia R."/>
            <person name="Land M."/>
            <person name="Hauser L."/>
            <person name="Kyrpides N."/>
            <person name="Ivanova N."/>
            <person name="Pagani I."/>
            <person name="Dunn J."/>
            <person name="Taghavi S."/>
            <person name="Francis A."/>
            <person name="van der Lelie D."/>
            <person name="Woyke T."/>
        </authorList>
    </citation>
    <scope>NUCLEOTIDE SEQUENCE [LARGE SCALE GENOMIC DNA]</scope>
    <source>
        <strain evidence="5 6">BC1</strain>
    </source>
</reference>
<dbReference type="HOGENOM" id="CLU_083287_27_3_9"/>
<dbReference type="PRINTS" id="PR00598">
    <property type="entry name" value="HTHMARR"/>
</dbReference>
<dbReference type="PANTHER" id="PTHR42756:SF1">
    <property type="entry name" value="TRANSCRIPTIONAL REPRESSOR OF EMRAB OPERON"/>
    <property type="match status" value="1"/>
</dbReference>
<dbReference type="InterPro" id="IPR036388">
    <property type="entry name" value="WH-like_DNA-bd_sf"/>
</dbReference>
<evidence type="ECO:0000313" key="6">
    <source>
        <dbReference type="Proteomes" id="UP000013523"/>
    </source>
</evidence>
<dbReference type="PANTHER" id="PTHR42756">
    <property type="entry name" value="TRANSCRIPTIONAL REGULATOR, MARR"/>
    <property type="match status" value="1"/>
</dbReference>
<evidence type="ECO:0000256" key="1">
    <source>
        <dbReference type="ARBA" id="ARBA00023015"/>
    </source>
</evidence>
<evidence type="ECO:0000259" key="4">
    <source>
        <dbReference type="PROSITE" id="PS50995"/>
    </source>
</evidence>
<dbReference type="GO" id="GO:0003677">
    <property type="term" value="F:DNA binding"/>
    <property type="evidence" value="ECO:0007669"/>
    <property type="project" value="UniProtKB-KW"/>
</dbReference>
<dbReference type="eggNOG" id="COG1846">
    <property type="taxonomic scope" value="Bacteria"/>
</dbReference>
<keyword evidence="2" id="KW-0238">DNA-binding</keyword>
<sequence length="179" mass="20475">MSIYFFVEDIMGNFNFDLKDIPKKEDLLKYSNKNKPLNINAIQACLYLIRTTDEILKIVDSQFQKYGVSDGKFSVLMTLYNKDNHQLIPSELSNELNVTRATISGLLDGLEKDMLVERCKHPSDGRMLTIKITEKGVKLMDELCPKHFALLSRLLGSLDCESLNSFTDNLKHIRIGIKE</sequence>
<keyword evidence="1" id="KW-0805">Transcription regulation</keyword>
<evidence type="ECO:0000256" key="3">
    <source>
        <dbReference type="ARBA" id="ARBA00023163"/>
    </source>
</evidence>
<organism evidence="5 6">
    <name type="scientific">Clostridium pasteurianum BC1</name>
    <dbReference type="NCBI Taxonomy" id="86416"/>
    <lineage>
        <taxon>Bacteria</taxon>
        <taxon>Bacillati</taxon>
        <taxon>Bacillota</taxon>
        <taxon>Clostridia</taxon>
        <taxon>Eubacteriales</taxon>
        <taxon>Clostridiaceae</taxon>
        <taxon>Clostridium</taxon>
    </lineage>
</organism>
<dbReference type="Pfam" id="PF01047">
    <property type="entry name" value="MarR"/>
    <property type="match status" value="1"/>
</dbReference>
<keyword evidence="3" id="KW-0804">Transcription</keyword>
<dbReference type="AlphaFoldDB" id="R4KGB1"/>
<protein>
    <submittedName>
        <fullName evidence="5">Transcriptional regulator</fullName>
    </submittedName>
</protein>